<evidence type="ECO:0000313" key="13">
    <source>
        <dbReference type="RefSeq" id="XP_008282069.1"/>
    </source>
</evidence>
<dbReference type="GeneID" id="103358753"/>
<feature type="domain" description="UBA" evidence="10">
    <location>
        <begin position="51"/>
        <end position="91"/>
    </location>
</feature>
<feature type="compositionally biased region" description="Low complexity" evidence="9">
    <location>
        <begin position="16"/>
        <end position="26"/>
    </location>
</feature>
<feature type="compositionally biased region" description="Low complexity" evidence="9">
    <location>
        <begin position="692"/>
        <end position="705"/>
    </location>
</feature>
<feature type="region of interest" description="Disordered" evidence="9">
    <location>
        <begin position="466"/>
        <end position="541"/>
    </location>
</feature>
<dbReference type="InterPro" id="IPR051833">
    <property type="entry name" value="TC-DDR_regulator"/>
</dbReference>
<organism evidence="11">
    <name type="scientific">Stegastes partitus</name>
    <name type="common">bicolor damselfish</name>
    <dbReference type="NCBI Taxonomy" id="144197"/>
    <lineage>
        <taxon>Eukaryota</taxon>
        <taxon>Metazoa</taxon>
        <taxon>Chordata</taxon>
        <taxon>Craniata</taxon>
        <taxon>Vertebrata</taxon>
        <taxon>Euteleostomi</taxon>
        <taxon>Actinopterygii</taxon>
        <taxon>Neopterygii</taxon>
        <taxon>Teleostei</taxon>
        <taxon>Neoteleostei</taxon>
        <taxon>Acanthomorphata</taxon>
        <taxon>Ovalentaria</taxon>
        <taxon>Pomacentridae</taxon>
        <taxon>Stegastes</taxon>
    </lineage>
</organism>
<dbReference type="CDD" id="cd14277">
    <property type="entry name" value="UBA_UBP2_like"/>
    <property type="match status" value="1"/>
</dbReference>
<feature type="compositionally biased region" description="Low complexity" evidence="9">
    <location>
        <begin position="947"/>
        <end position="966"/>
    </location>
</feature>
<feature type="region of interest" description="Disordered" evidence="9">
    <location>
        <begin position="576"/>
        <end position="645"/>
    </location>
</feature>
<keyword evidence="8" id="KW-0539">Nucleus</keyword>
<feature type="compositionally biased region" description="Basic and acidic residues" evidence="9">
    <location>
        <begin position="120"/>
        <end position="136"/>
    </location>
</feature>
<feature type="region of interest" description="Disordered" evidence="9">
    <location>
        <begin position="1"/>
        <end position="37"/>
    </location>
</feature>
<feature type="region of interest" description="Disordered" evidence="9">
    <location>
        <begin position="313"/>
        <end position="337"/>
    </location>
</feature>
<dbReference type="CTD" id="9898"/>
<feature type="region of interest" description="Disordered" evidence="9">
    <location>
        <begin position="404"/>
        <end position="427"/>
    </location>
</feature>
<feature type="region of interest" description="Disordered" evidence="9">
    <location>
        <begin position="836"/>
        <end position="865"/>
    </location>
</feature>
<dbReference type="PROSITE" id="PS50030">
    <property type="entry name" value="UBA"/>
    <property type="match status" value="1"/>
</dbReference>
<dbReference type="Gene3D" id="1.10.8.10">
    <property type="entry name" value="DNA helicase RuvA subunit, C-terminal domain"/>
    <property type="match status" value="1"/>
</dbReference>
<evidence type="ECO:0000259" key="10">
    <source>
        <dbReference type="PROSITE" id="PS50030"/>
    </source>
</evidence>
<dbReference type="InterPro" id="IPR022166">
    <property type="entry name" value="UBAP2/Lig"/>
</dbReference>
<dbReference type="GO" id="GO:0005634">
    <property type="term" value="C:nucleus"/>
    <property type="evidence" value="ECO:0007669"/>
    <property type="project" value="UniProtKB-SubCell"/>
</dbReference>
<sequence length="1199" mass="124334">MMTSMGGNRARGSWEQTQGQTQSQTQHKQRPQATAEQIRLAQMISDHNDADFEEKVKQLIDITGKDQDESMIALHDCNGDVNRAINVLLEGSPDTDSWEMVGKKKGVSGQKETSQAETGEEGKENREKGGEKDAARRRGGAPRKGRGASRGREFRGQENGLDGGKAGVAGRGAERGRRGRGRGRGTVGVSGRRGGRFSAQGMGTFNPADYAEPAQTEENYGGGSTWNNTGSVEIEEGARLEYSAGEGTNYPPKFDSAPGAWRSATEEWGTEDWNEDLSETKIFTASSVASMPLPQENVTITKGQRIDLAVLLGKTPPSSSSETENAPMEATQPPSLSQSLVFSNSKQGVPLSQTSSSTPYTQHSMVSMLSKGFGEVGDPKGASTGTTGSQFLEQYKTAQALAQLAAQHSQTGPPNTAPSSWDTNATSLGQYDMKTQPESAIHTPFTKRQPYQAATSTSSMLDVFLQDKGLPPSSSVTSSSSLPQQTTSSPHVGPPPASSLPKMAAVPSLGQQVSPSSSDAQGSSPLPLQQHKLKQQKKRTSITTKIPAMAVEMPGSTDISGLNLQFGALQFGSEPVLPEYESTPTTTTPGNQVQNSLYTSPSSESTPALSNNSQMDLYDQRAPQTRRYPPSVSSSPQKDMQPKNGFSSIQATQSVEAAAGSAVSVKPASDSVTPASVSSMGTLADSSSGPASLLTTSNQTSLSALGHNEDLPPSTIPPPQHNNSHPSQQNSLAPSSVRTSNTSLLHPSVDGDSSLHSSSFPSSVSAVPSSSVPSSSSSVAAAQVSLGAPQASSVGSATVSAPSGLGPVSSLAMGLNTASMGAPAAAAATVSVSTTASTIPSSATSSSTRSSAASSGKAPPNLPPGVPPLLPNPYIMAPGLLHAYPPQVYGYDDLQMLQTRIPLDYYSIPFATPTTALTGREGSLTSNPYSGDLSKFGRGDASSPAPATTLAQTQQNQTQTHHTTQQPFLNPALPPGYSYTSLPYYTGMPGLPNTFQYGPAVFPVAPTSSKQHGVNVGVNASATPFQQASGYGSHGYSTGYEDVGQASGSGDFCKGGYGTAVAAAASAQNKPASSVTGPGVGVSVTSSNTGVPDISGSVYTKTQSFEKQGFHAGTPAASFSLPSALGSGGPINPPAAAGYAPAPFMHILAPHQQPHSQILHHHLQQDGQSGTGQRSQNASIQQKSQINKSAYNSYNWGAN</sequence>
<dbReference type="Proteomes" id="UP000694891">
    <property type="component" value="Unplaced"/>
</dbReference>
<evidence type="ECO:0000256" key="3">
    <source>
        <dbReference type="ARBA" id="ARBA00004496"/>
    </source>
</evidence>
<feature type="compositionally biased region" description="Basic residues" evidence="9">
    <location>
        <begin position="137"/>
        <end position="149"/>
    </location>
</feature>
<dbReference type="InterPro" id="IPR009060">
    <property type="entry name" value="UBA-like_sf"/>
</dbReference>
<dbReference type="RefSeq" id="XP_008282069.1">
    <property type="nucleotide sequence ID" value="XM_008283847.1"/>
</dbReference>
<evidence type="ECO:0000256" key="8">
    <source>
        <dbReference type="ARBA" id="ARBA00023242"/>
    </source>
</evidence>
<feature type="compositionally biased region" description="Polar residues" evidence="9">
    <location>
        <begin position="590"/>
        <end position="615"/>
    </location>
</feature>
<dbReference type="OrthoDB" id="5918007at2759"/>
<evidence type="ECO:0000256" key="5">
    <source>
        <dbReference type="ARBA" id="ARBA00022481"/>
    </source>
</evidence>
<feature type="compositionally biased region" description="Polar residues" evidence="9">
    <location>
        <begin position="1165"/>
        <end position="1185"/>
    </location>
</feature>
<keyword evidence="6" id="KW-0963">Cytoplasm</keyword>
<reference evidence="13" key="2">
    <citation type="submission" date="2025-04" db="UniProtKB">
        <authorList>
            <consortium name="RefSeq"/>
        </authorList>
    </citation>
    <scope>IDENTIFICATION</scope>
</reference>
<protein>
    <submittedName>
        <fullName evidence="11">Ubiquitin associated protein 2 like</fullName>
    </submittedName>
    <submittedName>
        <fullName evidence="13">Ubiquitin-associated protein 2-like isoform X7</fullName>
    </submittedName>
</protein>
<dbReference type="PANTHER" id="PTHR16308">
    <property type="entry name" value="UBIQUITIN ASSOCIATED PROTEIN 2-LIKE/LINGERER"/>
    <property type="match status" value="1"/>
</dbReference>
<dbReference type="GeneTree" id="ENSGT00390000003453"/>
<evidence type="ECO:0000256" key="4">
    <source>
        <dbReference type="ARBA" id="ARBA00022454"/>
    </source>
</evidence>
<dbReference type="SMART" id="SM00165">
    <property type="entry name" value="UBA"/>
    <property type="match status" value="1"/>
</dbReference>
<proteinExistence type="predicted"/>
<feature type="region of interest" description="Disordered" evidence="9">
    <location>
        <begin position="1153"/>
        <end position="1185"/>
    </location>
</feature>
<evidence type="ECO:0000256" key="9">
    <source>
        <dbReference type="SAM" id="MobiDB-lite"/>
    </source>
</evidence>
<feature type="compositionally biased region" description="Gly residues" evidence="9">
    <location>
        <begin position="161"/>
        <end position="170"/>
    </location>
</feature>
<accession>A0A3B5B7X5</accession>
<feature type="region of interest" description="Disordered" evidence="9">
    <location>
        <begin position="93"/>
        <end position="208"/>
    </location>
</feature>
<keyword evidence="5" id="KW-0488">Methylation</keyword>
<dbReference type="SUPFAM" id="SSF46934">
    <property type="entry name" value="UBA-like"/>
    <property type="match status" value="1"/>
</dbReference>
<evidence type="ECO:0000313" key="12">
    <source>
        <dbReference type="Proteomes" id="UP000694891"/>
    </source>
</evidence>
<keyword evidence="12" id="KW-1185">Reference proteome</keyword>
<evidence type="ECO:0000256" key="7">
    <source>
        <dbReference type="ARBA" id="ARBA00022553"/>
    </source>
</evidence>
<name>A0A3B5B7X5_9TELE</name>
<evidence type="ECO:0000256" key="1">
    <source>
        <dbReference type="ARBA" id="ARBA00004123"/>
    </source>
</evidence>
<reference evidence="11" key="1">
    <citation type="submission" date="2023-09" db="UniProtKB">
        <authorList>
            <consortium name="Ensembl"/>
        </authorList>
    </citation>
    <scope>IDENTIFICATION</scope>
</reference>
<keyword evidence="7" id="KW-0597">Phosphoprotein</keyword>
<feature type="compositionally biased region" description="Low complexity" evidence="9">
    <location>
        <begin position="747"/>
        <end position="775"/>
    </location>
</feature>
<feature type="compositionally biased region" description="Low complexity" evidence="9">
    <location>
        <begin position="470"/>
        <end position="490"/>
    </location>
</feature>
<dbReference type="Pfam" id="PF12478">
    <property type="entry name" value="UBAP2-Lig"/>
    <property type="match status" value="1"/>
</dbReference>
<dbReference type="AlphaFoldDB" id="A0A3B5B7X5"/>
<gene>
    <name evidence="13" type="primary">ubap2l</name>
</gene>
<dbReference type="InterPro" id="IPR015940">
    <property type="entry name" value="UBA"/>
</dbReference>
<evidence type="ECO:0000313" key="11">
    <source>
        <dbReference type="Ensembl" id="ENSSPAP00000029190.1"/>
    </source>
</evidence>
<dbReference type="PANTHER" id="PTHR16308:SF18">
    <property type="entry name" value="UBIQUITIN-ASSOCIATED PROTEIN 2-LIKE"/>
    <property type="match status" value="1"/>
</dbReference>
<keyword evidence="4" id="KW-0158">Chromosome</keyword>
<feature type="compositionally biased region" description="Basic residues" evidence="9">
    <location>
        <begin position="531"/>
        <end position="540"/>
    </location>
</feature>
<dbReference type="GO" id="GO:0005694">
    <property type="term" value="C:chromosome"/>
    <property type="evidence" value="ECO:0007669"/>
    <property type="project" value="UniProtKB-SubCell"/>
</dbReference>
<feature type="compositionally biased region" description="Polar residues" evidence="9">
    <location>
        <begin position="721"/>
        <end position="745"/>
    </location>
</feature>
<feature type="compositionally biased region" description="Low complexity" evidence="9">
    <location>
        <begin position="836"/>
        <end position="855"/>
    </location>
</feature>
<feature type="compositionally biased region" description="Polar residues" evidence="9">
    <location>
        <begin position="408"/>
        <end position="427"/>
    </location>
</feature>
<feature type="compositionally biased region" description="Polar residues" evidence="9">
    <location>
        <begin position="631"/>
        <end position="645"/>
    </location>
</feature>
<feature type="compositionally biased region" description="Low complexity" evidence="9">
    <location>
        <begin position="514"/>
        <end position="530"/>
    </location>
</feature>
<dbReference type="GO" id="GO:0061484">
    <property type="term" value="P:hematopoietic stem cell homeostasis"/>
    <property type="evidence" value="ECO:0007669"/>
    <property type="project" value="UniProtKB-ARBA"/>
</dbReference>
<dbReference type="FunFam" id="1.10.8.10:FF:000004">
    <property type="entry name" value="ubiquitin-associated protein 2-like isoform X1"/>
    <property type="match status" value="1"/>
</dbReference>
<feature type="compositionally biased region" description="Polar residues" evidence="9">
    <location>
        <begin position="670"/>
        <end position="690"/>
    </location>
</feature>
<comment type="subcellular location">
    <subcellularLocation>
        <location evidence="2">Chromosome</location>
    </subcellularLocation>
    <subcellularLocation>
        <location evidence="3">Cytoplasm</location>
    </subcellularLocation>
    <subcellularLocation>
        <location evidence="1">Nucleus</location>
    </subcellularLocation>
</comment>
<dbReference type="GO" id="GO:0005737">
    <property type="term" value="C:cytoplasm"/>
    <property type="evidence" value="ECO:0007669"/>
    <property type="project" value="UniProtKB-SubCell"/>
</dbReference>
<evidence type="ECO:0000256" key="6">
    <source>
        <dbReference type="ARBA" id="ARBA00022490"/>
    </source>
</evidence>
<evidence type="ECO:0000256" key="2">
    <source>
        <dbReference type="ARBA" id="ARBA00004286"/>
    </source>
</evidence>
<dbReference type="Ensembl" id="ENSSPAT00000029659.1">
    <property type="protein sequence ID" value="ENSSPAP00000029190.1"/>
    <property type="gene ID" value="ENSSPAG00000021901.1"/>
</dbReference>
<feature type="region of interest" description="Disordered" evidence="9">
    <location>
        <begin position="665"/>
        <end position="775"/>
    </location>
</feature>
<feature type="region of interest" description="Disordered" evidence="9">
    <location>
        <begin position="933"/>
        <end position="972"/>
    </location>
</feature>